<protein>
    <submittedName>
        <fullName evidence="2">N-6 adenine-specific dna methylases signature</fullName>
    </submittedName>
</protein>
<dbReference type="Pfam" id="PF13847">
    <property type="entry name" value="Methyltransf_31"/>
    <property type="match status" value="1"/>
</dbReference>
<dbReference type="GO" id="GO:0008757">
    <property type="term" value="F:S-adenosylmethionine-dependent methyltransferase activity"/>
    <property type="evidence" value="ECO:0007669"/>
    <property type="project" value="UniProtKB-ARBA"/>
</dbReference>
<reference evidence="2 3" key="1">
    <citation type="submission" date="2018-06" db="EMBL/GenBank/DDBJ databases">
        <authorList>
            <person name="Strepis N."/>
        </authorList>
    </citation>
    <scope>NUCLEOTIDE SEQUENCE [LARGE SCALE GENOMIC DNA]</scope>
    <source>
        <strain evidence="2">LUCI</strain>
    </source>
</reference>
<dbReference type="GO" id="GO:0032259">
    <property type="term" value="P:methylation"/>
    <property type="evidence" value="ECO:0007669"/>
    <property type="project" value="UniProtKB-KW"/>
</dbReference>
<dbReference type="AlphaFoldDB" id="A0A498R6A5"/>
<keyword evidence="2" id="KW-0489">Methyltransferase</keyword>
<dbReference type="PANTHER" id="PTHR47739">
    <property type="entry name" value="TRNA1(VAL) (ADENINE(37)-N6)-METHYLTRANSFERASE"/>
    <property type="match status" value="1"/>
</dbReference>
<dbReference type="Proteomes" id="UP000277811">
    <property type="component" value="Unassembled WGS sequence"/>
</dbReference>
<keyword evidence="2" id="KW-0808">Transferase</keyword>
<feature type="domain" description="Methyltransferase" evidence="1">
    <location>
        <begin position="48"/>
        <end position="182"/>
    </location>
</feature>
<name>A0A498R6A5_9FIRM</name>
<dbReference type="InterPro" id="IPR029063">
    <property type="entry name" value="SAM-dependent_MTases_sf"/>
</dbReference>
<dbReference type="GO" id="GO:0008170">
    <property type="term" value="F:N-methyltransferase activity"/>
    <property type="evidence" value="ECO:0007669"/>
    <property type="project" value="UniProtKB-ARBA"/>
</dbReference>
<dbReference type="PROSITE" id="PS00092">
    <property type="entry name" value="N6_MTASE"/>
    <property type="match status" value="1"/>
</dbReference>
<evidence type="ECO:0000313" key="3">
    <source>
        <dbReference type="Proteomes" id="UP000277811"/>
    </source>
</evidence>
<dbReference type="RefSeq" id="WP_122627526.1">
    <property type="nucleotide sequence ID" value="NZ_UPPP01000065.1"/>
</dbReference>
<dbReference type="OrthoDB" id="9777257at2"/>
<keyword evidence="3" id="KW-1185">Reference proteome</keyword>
<dbReference type="Gene3D" id="3.40.50.150">
    <property type="entry name" value="Vaccinia Virus protein VP39"/>
    <property type="match status" value="1"/>
</dbReference>
<dbReference type="EMBL" id="UPPP01000065">
    <property type="protein sequence ID" value="VBB06585.1"/>
    <property type="molecule type" value="Genomic_DNA"/>
</dbReference>
<organism evidence="2 3">
    <name type="scientific">Lucifera butyrica</name>
    <dbReference type="NCBI Taxonomy" id="1351585"/>
    <lineage>
        <taxon>Bacteria</taxon>
        <taxon>Bacillati</taxon>
        <taxon>Bacillota</taxon>
        <taxon>Negativicutes</taxon>
        <taxon>Veillonellales</taxon>
        <taxon>Veillonellaceae</taxon>
        <taxon>Lucifera</taxon>
    </lineage>
</organism>
<accession>A0A498R6A5</accession>
<dbReference type="PANTHER" id="PTHR47739:SF1">
    <property type="entry name" value="TRNA1(VAL) (ADENINE(37)-N6)-METHYLTRANSFERASE"/>
    <property type="match status" value="1"/>
</dbReference>
<dbReference type="SUPFAM" id="SSF53335">
    <property type="entry name" value="S-adenosyl-L-methionine-dependent methyltransferases"/>
    <property type="match status" value="1"/>
</dbReference>
<sequence length="245" mass="26938">MGEADLLLPGERLDDLLIQGLKIIQHPREFCFSLDAVLLAHFAFFRPGWRVADLGSGTGVIGFLLAARGAGYVTGLEISPYMADMAKRSILLNKLAAKMQVIQGDFRKVNQLLPAGEWDLVVSNPPYRPLGKGAVSPNDRVALARHEVAANLDDVIQAARYLVKYRGRFAMVHLPERMAEILQKMSAAGLEPKRVRLIHPVLHKKPAMLLVEGIRGARPGVDVMPPLAVYTAAGDYSKEIKSYYA</sequence>
<proteinExistence type="predicted"/>
<evidence type="ECO:0000259" key="1">
    <source>
        <dbReference type="Pfam" id="PF13847"/>
    </source>
</evidence>
<dbReference type="InterPro" id="IPR002052">
    <property type="entry name" value="DNA_methylase_N6_adenine_CS"/>
</dbReference>
<dbReference type="InterPro" id="IPR050210">
    <property type="entry name" value="tRNA_Adenine-N(6)_MTase"/>
</dbReference>
<gene>
    <name evidence="2" type="ORF">LUCI_1821</name>
</gene>
<dbReference type="CDD" id="cd02440">
    <property type="entry name" value="AdoMet_MTases"/>
    <property type="match status" value="1"/>
</dbReference>
<dbReference type="GO" id="GO:0003676">
    <property type="term" value="F:nucleic acid binding"/>
    <property type="evidence" value="ECO:0007669"/>
    <property type="project" value="InterPro"/>
</dbReference>
<dbReference type="InterPro" id="IPR025714">
    <property type="entry name" value="Methyltranfer_dom"/>
</dbReference>
<evidence type="ECO:0000313" key="2">
    <source>
        <dbReference type="EMBL" id="VBB06585.1"/>
    </source>
</evidence>